<dbReference type="KEGG" id="sls:SLINC_5615"/>
<dbReference type="PANTHER" id="PTHR24291">
    <property type="entry name" value="CYTOCHROME P450 FAMILY 4"/>
    <property type="match status" value="1"/>
</dbReference>
<keyword evidence="10" id="KW-1185">Reference proteome</keyword>
<evidence type="ECO:0000313" key="10">
    <source>
        <dbReference type="Proteomes" id="UP000092598"/>
    </source>
</evidence>
<dbReference type="STRING" id="1915.SLINC_5615"/>
<dbReference type="SUPFAM" id="SSF48264">
    <property type="entry name" value="Cytochrome P450"/>
    <property type="match status" value="1"/>
</dbReference>
<dbReference type="PRINTS" id="PR00385">
    <property type="entry name" value="P450"/>
</dbReference>
<evidence type="ECO:0000256" key="1">
    <source>
        <dbReference type="ARBA" id="ARBA00010617"/>
    </source>
</evidence>
<dbReference type="InterPro" id="IPR050196">
    <property type="entry name" value="Cytochrome_P450_Monoox"/>
</dbReference>
<evidence type="ECO:0000256" key="6">
    <source>
        <dbReference type="ARBA" id="ARBA00023033"/>
    </source>
</evidence>
<name>A0A1B1MGW4_STRLN</name>
<dbReference type="InterPro" id="IPR036396">
    <property type="entry name" value="Cyt_P450_sf"/>
</dbReference>
<dbReference type="Gene3D" id="1.10.630.10">
    <property type="entry name" value="Cytochrome P450"/>
    <property type="match status" value="1"/>
</dbReference>
<dbReference type="GO" id="GO:0005506">
    <property type="term" value="F:iron ion binding"/>
    <property type="evidence" value="ECO:0007669"/>
    <property type="project" value="InterPro"/>
</dbReference>
<dbReference type="EMBL" id="CP016438">
    <property type="protein sequence ID" value="ANS67839.1"/>
    <property type="molecule type" value="Genomic_DNA"/>
</dbReference>
<evidence type="ECO:0000256" key="2">
    <source>
        <dbReference type="ARBA" id="ARBA00022617"/>
    </source>
</evidence>
<feature type="binding site" description="axial binding residue" evidence="7">
    <location>
        <position position="404"/>
    </location>
    <ligand>
        <name>heme</name>
        <dbReference type="ChEBI" id="CHEBI:30413"/>
    </ligand>
    <ligandPart>
        <name>Fe</name>
        <dbReference type="ChEBI" id="CHEBI:18248"/>
    </ligandPart>
</feature>
<dbReference type="AlphaFoldDB" id="A0A1B1MGW4"/>
<dbReference type="InterPro" id="IPR002401">
    <property type="entry name" value="Cyt_P450_E_grp-I"/>
</dbReference>
<dbReference type="PANTHER" id="PTHR24291:SF50">
    <property type="entry name" value="BIFUNCTIONAL ALBAFLAVENONE MONOOXYGENASE_TERPENE SYNTHASE"/>
    <property type="match status" value="1"/>
</dbReference>
<comment type="similarity">
    <text evidence="1 8">Belongs to the cytochrome P450 family.</text>
</comment>
<dbReference type="PRINTS" id="PR00463">
    <property type="entry name" value="EP450I"/>
</dbReference>
<dbReference type="OrthoDB" id="4746309at2"/>
<dbReference type="PATRIC" id="fig|1915.4.peg.6222"/>
<evidence type="ECO:0000256" key="5">
    <source>
        <dbReference type="ARBA" id="ARBA00023004"/>
    </source>
</evidence>
<comment type="cofactor">
    <cofactor evidence="7">
        <name>heme</name>
        <dbReference type="ChEBI" id="CHEBI:30413"/>
    </cofactor>
</comment>
<evidence type="ECO:0000256" key="8">
    <source>
        <dbReference type="RuleBase" id="RU000461"/>
    </source>
</evidence>
<keyword evidence="2 7" id="KW-0349">Heme</keyword>
<protein>
    <submittedName>
        <fullName evidence="9">Cytochrome P450 hydroxylase</fullName>
    </submittedName>
</protein>
<evidence type="ECO:0000256" key="7">
    <source>
        <dbReference type="PIRSR" id="PIRSR602401-1"/>
    </source>
</evidence>
<evidence type="ECO:0000313" key="9">
    <source>
        <dbReference type="EMBL" id="ANS67839.1"/>
    </source>
</evidence>
<keyword evidence="4 8" id="KW-0560">Oxidoreductase</keyword>
<evidence type="ECO:0000256" key="4">
    <source>
        <dbReference type="ARBA" id="ARBA00023002"/>
    </source>
</evidence>
<dbReference type="CDD" id="cd11049">
    <property type="entry name" value="CYP170A1-like"/>
    <property type="match status" value="1"/>
</dbReference>
<dbReference type="Proteomes" id="UP000092598">
    <property type="component" value="Chromosome"/>
</dbReference>
<dbReference type="Pfam" id="PF00067">
    <property type="entry name" value="p450"/>
    <property type="match status" value="1"/>
</dbReference>
<dbReference type="GO" id="GO:0016705">
    <property type="term" value="F:oxidoreductase activity, acting on paired donors, with incorporation or reduction of molecular oxygen"/>
    <property type="evidence" value="ECO:0007669"/>
    <property type="project" value="InterPro"/>
</dbReference>
<keyword evidence="6 8" id="KW-0503">Monooxygenase</keyword>
<proteinExistence type="inferred from homology"/>
<evidence type="ECO:0000256" key="3">
    <source>
        <dbReference type="ARBA" id="ARBA00022723"/>
    </source>
</evidence>
<dbReference type="PROSITE" id="PS00086">
    <property type="entry name" value="CYTOCHROME_P450"/>
    <property type="match status" value="1"/>
</dbReference>
<dbReference type="InterPro" id="IPR001128">
    <property type="entry name" value="Cyt_P450"/>
</dbReference>
<dbReference type="GO" id="GO:0004497">
    <property type="term" value="F:monooxygenase activity"/>
    <property type="evidence" value="ECO:0007669"/>
    <property type="project" value="UniProtKB-KW"/>
</dbReference>
<organism evidence="9 10">
    <name type="scientific">Streptomyces lincolnensis</name>
    <dbReference type="NCBI Taxonomy" id="1915"/>
    <lineage>
        <taxon>Bacteria</taxon>
        <taxon>Bacillati</taxon>
        <taxon>Actinomycetota</taxon>
        <taxon>Actinomycetes</taxon>
        <taxon>Kitasatosporales</taxon>
        <taxon>Streptomycetaceae</taxon>
        <taxon>Streptomyces</taxon>
    </lineage>
</organism>
<dbReference type="GO" id="GO:0020037">
    <property type="term" value="F:heme binding"/>
    <property type="evidence" value="ECO:0007669"/>
    <property type="project" value="InterPro"/>
</dbReference>
<reference evidence="9 10" key="1">
    <citation type="submission" date="2016-07" db="EMBL/GenBank/DDBJ databases">
        <title>Enhancement of antibiotic productionsby engineered nitrateutilization in actinobacteria.</title>
        <authorList>
            <person name="Meng S.C."/>
        </authorList>
    </citation>
    <scope>NUCLEOTIDE SEQUENCE [LARGE SCALE GENOMIC DNA]</scope>
    <source>
        <strain evidence="9 10">NRRL 2936</strain>
    </source>
</reference>
<keyword evidence="5 7" id="KW-0408">Iron</keyword>
<gene>
    <name evidence="9" type="ORF">SLINC_5615</name>
</gene>
<dbReference type="RefSeq" id="WP_067439323.1">
    <property type="nucleotide sequence ID" value="NZ_CP016438.1"/>
</dbReference>
<keyword evidence="3 7" id="KW-0479">Metal-binding</keyword>
<accession>A0A1B1MGW4</accession>
<dbReference type="InterPro" id="IPR017972">
    <property type="entry name" value="Cyt_P450_CS"/>
</dbReference>
<sequence>MTVESVKPEAFPASEQREAPLAGGGVPGLGHGWKLVRDPLGFLARLRDDGDLVRLRLGPKTVYAVTAPHLVGDMLTSPDYEIGGPLWDTLDVLLGKGVATSNGPRHRRQRQTIQPSFRKEVIHEYERVMVEESVAFAARWRPGDTVDVTSEAFRVAVRMTARCFLQIERIDDLAERLSTALATVFGGMYRRMILSFGPFYRLPLPSHREFDRGLAELHRLADEVIAERRAATEKPDDLLTALLEAKDEKGEPVNYQEVHDQVIAILTPGSETVGSQLMWILQLLAEHPEQADRVSEEVKSVVGDGPVTFGDLRKLTHTNNVITEALRIRPAVWILTRRAMAETELGGYRIPAGADIVYSPLALQRDPRSYEQHLDFDPDRWLPGHSKQVPKYAMGPFSAGNRKCPADHFSMAQLGVMLATVIPRWRFERLPEADESPRVGITLRPKHLLLKAVPR</sequence>